<evidence type="ECO:0000256" key="12">
    <source>
        <dbReference type="ARBA" id="ARBA00023136"/>
    </source>
</evidence>
<reference evidence="17 18" key="1">
    <citation type="journal article" date="2015" name="Int. J. Syst. Evol. Microbiol.">
        <title>Carboxylicivirga linearis sp. nov., isolated from a sea cucumber culture pond.</title>
        <authorList>
            <person name="Wang F.Q."/>
            <person name="Zhou Y.X."/>
            <person name="Lin X.Z."/>
            <person name="Chen G.J."/>
            <person name="Du Z.J."/>
        </authorList>
    </citation>
    <scope>NUCLEOTIDE SEQUENCE [LARGE SCALE GENOMIC DNA]</scope>
    <source>
        <strain evidence="17 18">FB218</strain>
    </source>
</reference>
<dbReference type="RefSeq" id="WP_212215957.1">
    <property type="nucleotide sequence ID" value="NZ_JAGUCO010000006.1"/>
</dbReference>
<evidence type="ECO:0000259" key="15">
    <source>
        <dbReference type="Pfam" id="PF00905"/>
    </source>
</evidence>
<comment type="caution">
    <text evidence="17">The sequence shown here is derived from an EMBL/GenBank/DDBJ whole genome shotgun (WGS) entry which is preliminary data.</text>
</comment>
<keyword evidence="8 17" id="KW-0378">Hydrolase</keyword>
<keyword evidence="11 14" id="KW-1133">Transmembrane helix</keyword>
<comment type="subcellular location">
    <subcellularLocation>
        <location evidence="2">Cell membrane</location>
    </subcellularLocation>
    <subcellularLocation>
        <location evidence="1">Membrane</location>
        <topology evidence="1">Single-pass membrane protein</topology>
    </subcellularLocation>
</comment>
<organism evidence="17 18">
    <name type="scientific">Carboxylicivirga linearis</name>
    <dbReference type="NCBI Taxonomy" id="1628157"/>
    <lineage>
        <taxon>Bacteria</taxon>
        <taxon>Pseudomonadati</taxon>
        <taxon>Bacteroidota</taxon>
        <taxon>Bacteroidia</taxon>
        <taxon>Marinilabiliales</taxon>
        <taxon>Marinilabiliaceae</taxon>
        <taxon>Carboxylicivirga</taxon>
    </lineage>
</organism>
<dbReference type="NCBIfam" id="TIGR03423">
    <property type="entry name" value="pbp2_mrdA"/>
    <property type="match status" value="1"/>
</dbReference>
<keyword evidence="10" id="KW-0573">Peptidoglycan synthesis</keyword>
<proteinExistence type="predicted"/>
<dbReference type="InterPro" id="IPR012338">
    <property type="entry name" value="Beta-lactam/transpept-like"/>
</dbReference>
<gene>
    <name evidence="17" type="primary">mrdA</name>
    <name evidence="17" type="ORF">KEM10_10520</name>
</gene>
<dbReference type="Pfam" id="PF00905">
    <property type="entry name" value="Transpeptidase"/>
    <property type="match status" value="1"/>
</dbReference>
<keyword evidence="9" id="KW-0133">Cell shape</keyword>
<evidence type="ECO:0000256" key="2">
    <source>
        <dbReference type="ARBA" id="ARBA00004236"/>
    </source>
</evidence>
<keyword evidence="18" id="KW-1185">Reference proteome</keyword>
<evidence type="ECO:0000256" key="1">
    <source>
        <dbReference type="ARBA" id="ARBA00004167"/>
    </source>
</evidence>
<keyword evidence="13" id="KW-0961">Cell wall biogenesis/degradation</keyword>
<keyword evidence="7 14" id="KW-0812">Transmembrane</keyword>
<dbReference type="Proteomes" id="UP000708576">
    <property type="component" value="Unassembled WGS sequence"/>
</dbReference>
<dbReference type="GO" id="GO:0009002">
    <property type="term" value="F:serine-type D-Ala-D-Ala carboxypeptidase activity"/>
    <property type="evidence" value="ECO:0007669"/>
    <property type="project" value="UniProtKB-EC"/>
</dbReference>
<accession>A0ABS5JV56</accession>
<keyword evidence="5 17" id="KW-0121">Carboxypeptidase</keyword>
<evidence type="ECO:0000313" key="17">
    <source>
        <dbReference type="EMBL" id="MBS2098713.1"/>
    </source>
</evidence>
<keyword evidence="3" id="KW-1003">Cell membrane</keyword>
<dbReference type="Gene3D" id="3.90.1310.10">
    <property type="entry name" value="Penicillin-binding protein 2a (Domain 2)"/>
    <property type="match status" value="1"/>
</dbReference>
<dbReference type="SUPFAM" id="SSF56601">
    <property type="entry name" value="beta-lactamase/transpeptidase-like"/>
    <property type="match status" value="1"/>
</dbReference>
<dbReference type="InterPro" id="IPR017790">
    <property type="entry name" value="Penicillin-binding_protein_2"/>
</dbReference>
<evidence type="ECO:0000256" key="6">
    <source>
        <dbReference type="ARBA" id="ARBA00022670"/>
    </source>
</evidence>
<sequence length="609" mass="68423">MGGINNRTLVIAAIMVGIGLLYIGKLFVLQVYDPSYKFSAESNTRRKVTQYPSRGLIYDRNGKLLVSNQAVYDVMVVPRELAPFDSLDFCESLDITMEDLRNMFDEMRVNIRNRKISTFKPSVFYKQMSAERYGRFQEKLYKFKGFFVQGRSLRKYEYPLAAHVLGYLGEVGQNKLDQDNYYEKGDYVGISGIELTYEKELRGTKGVNYVMVDVHGRSKGSFREGRYDTAAITGQNLTLSLDIELQQYAEKLMQNKIGSIVAIEPSSGEILTFVSAPGYDPSLLVGRSRGKGFSTLATDSLKPLNNRALQGTYSPGSSFKLVNAAIAFQEEAINDYTRFDCAGPSATPIRCTHHHRTPIEAVGAIETSCNPFFYQAFKQTLERPGVKTHDGYEKWYEHVRSFGFGERLGIDLPYEITGSVPSAEFYDKLYKGHWIALTVRSLGIGQGELLVTPLQMANEAAIFANRGYYYSPHVVKAIENQSLAENYTDRINTTIEPHNLTSVIEGMSKVYSGEIGTARYYQNDSIAMCGKTGTVQNPFGEDHSVFIAFAPKENPKIAISVIVENAGYGSTWAAPMATLLMEKYITGEIPRRHKYYENKMLEGDFIHAE</sequence>
<dbReference type="EC" id="3.4.16.4" evidence="17"/>
<name>A0ABS5JV56_9BACT</name>
<evidence type="ECO:0000256" key="4">
    <source>
        <dbReference type="ARBA" id="ARBA00022519"/>
    </source>
</evidence>
<evidence type="ECO:0000256" key="8">
    <source>
        <dbReference type="ARBA" id="ARBA00022801"/>
    </source>
</evidence>
<dbReference type="PANTHER" id="PTHR30627">
    <property type="entry name" value="PEPTIDOGLYCAN D,D-TRANSPEPTIDASE"/>
    <property type="match status" value="1"/>
</dbReference>
<keyword evidence="4" id="KW-0997">Cell inner membrane</keyword>
<dbReference type="InterPro" id="IPR001460">
    <property type="entry name" value="PCN-bd_Tpept"/>
</dbReference>
<evidence type="ECO:0000256" key="14">
    <source>
        <dbReference type="SAM" id="Phobius"/>
    </source>
</evidence>
<dbReference type="InterPro" id="IPR036138">
    <property type="entry name" value="PBP_dimer_sf"/>
</dbReference>
<protein>
    <submittedName>
        <fullName evidence="17">Penicillin-binding protein 2</fullName>
        <ecNumber evidence="17">3.4.16.4</ecNumber>
    </submittedName>
</protein>
<evidence type="ECO:0000256" key="7">
    <source>
        <dbReference type="ARBA" id="ARBA00022692"/>
    </source>
</evidence>
<dbReference type="InterPro" id="IPR005311">
    <property type="entry name" value="PBP_dimer"/>
</dbReference>
<evidence type="ECO:0000259" key="16">
    <source>
        <dbReference type="Pfam" id="PF03717"/>
    </source>
</evidence>
<evidence type="ECO:0000256" key="3">
    <source>
        <dbReference type="ARBA" id="ARBA00022475"/>
    </source>
</evidence>
<dbReference type="PANTHER" id="PTHR30627:SF2">
    <property type="entry name" value="PEPTIDOGLYCAN D,D-TRANSPEPTIDASE MRDA"/>
    <property type="match status" value="1"/>
</dbReference>
<feature type="domain" description="Penicillin-binding protein transpeptidase" evidence="15">
    <location>
        <begin position="258"/>
        <end position="581"/>
    </location>
</feature>
<evidence type="ECO:0000256" key="5">
    <source>
        <dbReference type="ARBA" id="ARBA00022645"/>
    </source>
</evidence>
<evidence type="ECO:0000256" key="9">
    <source>
        <dbReference type="ARBA" id="ARBA00022960"/>
    </source>
</evidence>
<evidence type="ECO:0000256" key="10">
    <source>
        <dbReference type="ARBA" id="ARBA00022984"/>
    </source>
</evidence>
<dbReference type="EMBL" id="JAGUCO010000006">
    <property type="protein sequence ID" value="MBS2098713.1"/>
    <property type="molecule type" value="Genomic_DNA"/>
</dbReference>
<dbReference type="InterPro" id="IPR050515">
    <property type="entry name" value="Beta-lactam/transpept"/>
</dbReference>
<feature type="domain" description="Penicillin-binding protein dimerisation" evidence="16">
    <location>
        <begin position="50"/>
        <end position="217"/>
    </location>
</feature>
<dbReference type="Gene3D" id="3.40.710.10">
    <property type="entry name" value="DD-peptidase/beta-lactamase superfamily"/>
    <property type="match status" value="1"/>
</dbReference>
<dbReference type="Pfam" id="PF03717">
    <property type="entry name" value="PBP_dimer"/>
    <property type="match status" value="1"/>
</dbReference>
<evidence type="ECO:0000256" key="11">
    <source>
        <dbReference type="ARBA" id="ARBA00022989"/>
    </source>
</evidence>
<feature type="transmembrane region" description="Helical" evidence="14">
    <location>
        <begin position="9"/>
        <end position="32"/>
    </location>
</feature>
<dbReference type="Gene3D" id="3.30.1390.30">
    <property type="entry name" value="Penicillin-binding protein 2a, domain 3"/>
    <property type="match status" value="1"/>
</dbReference>
<keyword evidence="12 14" id="KW-0472">Membrane</keyword>
<keyword evidence="6" id="KW-0645">Protease</keyword>
<evidence type="ECO:0000313" key="18">
    <source>
        <dbReference type="Proteomes" id="UP000708576"/>
    </source>
</evidence>
<dbReference type="SUPFAM" id="SSF56519">
    <property type="entry name" value="Penicillin binding protein dimerisation domain"/>
    <property type="match status" value="1"/>
</dbReference>
<evidence type="ECO:0000256" key="13">
    <source>
        <dbReference type="ARBA" id="ARBA00023316"/>
    </source>
</evidence>